<organism evidence="1 2">
    <name type="scientific">Tanacetum coccineum</name>
    <dbReference type="NCBI Taxonomy" id="301880"/>
    <lineage>
        <taxon>Eukaryota</taxon>
        <taxon>Viridiplantae</taxon>
        <taxon>Streptophyta</taxon>
        <taxon>Embryophyta</taxon>
        <taxon>Tracheophyta</taxon>
        <taxon>Spermatophyta</taxon>
        <taxon>Magnoliopsida</taxon>
        <taxon>eudicotyledons</taxon>
        <taxon>Gunneridae</taxon>
        <taxon>Pentapetalae</taxon>
        <taxon>asterids</taxon>
        <taxon>campanulids</taxon>
        <taxon>Asterales</taxon>
        <taxon>Asteraceae</taxon>
        <taxon>Asteroideae</taxon>
        <taxon>Anthemideae</taxon>
        <taxon>Anthemidinae</taxon>
        <taxon>Tanacetum</taxon>
    </lineage>
</organism>
<accession>A0ABQ4XPE3</accession>
<gene>
    <name evidence="1" type="ORF">Tco_0681367</name>
</gene>
<comment type="caution">
    <text evidence="1">The sequence shown here is derived from an EMBL/GenBank/DDBJ whole genome shotgun (WGS) entry which is preliminary data.</text>
</comment>
<dbReference type="Proteomes" id="UP001151760">
    <property type="component" value="Unassembled WGS sequence"/>
</dbReference>
<evidence type="ECO:0000313" key="2">
    <source>
        <dbReference type="Proteomes" id="UP001151760"/>
    </source>
</evidence>
<reference evidence="1" key="2">
    <citation type="submission" date="2022-01" db="EMBL/GenBank/DDBJ databases">
        <authorList>
            <person name="Yamashiro T."/>
            <person name="Shiraishi A."/>
            <person name="Satake H."/>
            <person name="Nakayama K."/>
        </authorList>
    </citation>
    <scope>NUCLEOTIDE SEQUENCE</scope>
</reference>
<name>A0ABQ4XPE3_9ASTR</name>
<dbReference type="EMBL" id="BQNB010009675">
    <property type="protein sequence ID" value="GJS66803.1"/>
    <property type="molecule type" value="Genomic_DNA"/>
</dbReference>
<keyword evidence="2" id="KW-1185">Reference proteome</keyword>
<evidence type="ECO:0000313" key="1">
    <source>
        <dbReference type="EMBL" id="GJS66803.1"/>
    </source>
</evidence>
<proteinExistence type="predicted"/>
<sequence length="204" mass="21365">MVWLNYTSSEQNISSQTSLPRHWDEKGMFHKENVDYPELIWEYQINYRHSKLRRREIMPYLGFTKIIINHFLSLNPFIPKGSSSGLHTIKDDGVISRLKFVRIGSVSGGGGGGDVGVGIGGGIGVGIGGGVGVGIGGGVGVGIGGGVGVGGVDEEGWDGATAACSCPALGLVATSNIEGNKGLGAPLKPLFIFPKIFLVRLTAR</sequence>
<protein>
    <submittedName>
        <fullName evidence="1">Uncharacterized protein</fullName>
    </submittedName>
</protein>
<reference evidence="1" key="1">
    <citation type="journal article" date="2022" name="Int. J. Mol. Sci.">
        <title>Draft Genome of Tanacetum Coccineum: Genomic Comparison of Closely Related Tanacetum-Family Plants.</title>
        <authorList>
            <person name="Yamashiro T."/>
            <person name="Shiraishi A."/>
            <person name="Nakayama K."/>
            <person name="Satake H."/>
        </authorList>
    </citation>
    <scope>NUCLEOTIDE SEQUENCE</scope>
</reference>